<name>A0A0F9F4K4_9ZZZZ</name>
<proteinExistence type="predicted"/>
<protein>
    <submittedName>
        <fullName evidence="1">Uncharacterized protein</fullName>
    </submittedName>
</protein>
<sequence>ATSHTHAVSGFLESLVQDTSPQLGGYLDTNTQNIGSTSDEIENVYVATNSRIYFGDNQEVSIYYNSTALIIG</sequence>
<dbReference type="AlphaFoldDB" id="A0A0F9F4K4"/>
<reference evidence="1" key="1">
    <citation type="journal article" date="2015" name="Nature">
        <title>Complex archaea that bridge the gap between prokaryotes and eukaryotes.</title>
        <authorList>
            <person name="Spang A."/>
            <person name="Saw J.H."/>
            <person name="Jorgensen S.L."/>
            <person name="Zaremba-Niedzwiedzka K."/>
            <person name="Martijn J."/>
            <person name="Lind A.E."/>
            <person name="van Eijk R."/>
            <person name="Schleper C."/>
            <person name="Guy L."/>
            <person name="Ettema T.J."/>
        </authorList>
    </citation>
    <scope>NUCLEOTIDE SEQUENCE</scope>
</reference>
<dbReference type="EMBL" id="LAZR01034187">
    <property type="protein sequence ID" value="KKL46012.1"/>
    <property type="molecule type" value="Genomic_DNA"/>
</dbReference>
<comment type="caution">
    <text evidence="1">The sequence shown here is derived from an EMBL/GenBank/DDBJ whole genome shotgun (WGS) entry which is preliminary data.</text>
</comment>
<organism evidence="1">
    <name type="scientific">marine sediment metagenome</name>
    <dbReference type="NCBI Taxonomy" id="412755"/>
    <lineage>
        <taxon>unclassified sequences</taxon>
        <taxon>metagenomes</taxon>
        <taxon>ecological metagenomes</taxon>
    </lineage>
</organism>
<gene>
    <name evidence="1" type="ORF">LCGC14_2349860</name>
</gene>
<accession>A0A0F9F4K4</accession>
<evidence type="ECO:0000313" key="1">
    <source>
        <dbReference type="EMBL" id="KKL46012.1"/>
    </source>
</evidence>
<feature type="non-terminal residue" evidence="1">
    <location>
        <position position="1"/>
    </location>
</feature>